<dbReference type="OrthoDB" id="5297065at2"/>
<keyword evidence="6" id="KW-1185">Reference proteome</keyword>
<dbReference type="KEGG" id="kpd:CW740_05480"/>
<protein>
    <submittedName>
        <fullName evidence="5">Ion transporter</fullName>
    </submittedName>
</protein>
<dbReference type="InterPro" id="IPR043203">
    <property type="entry name" value="VGCC_Ca_Na"/>
</dbReference>
<proteinExistence type="predicted"/>
<evidence type="ECO:0000313" key="6">
    <source>
        <dbReference type="Proteomes" id="UP000232693"/>
    </source>
</evidence>
<keyword evidence="3" id="KW-1133">Transmembrane helix</keyword>
<evidence type="ECO:0000256" key="4">
    <source>
        <dbReference type="ARBA" id="ARBA00023136"/>
    </source>
</evidence>
<evidence type="ECO:0000313" key="5">
    <source>
        <dbReference type="EMBL" id="AUD78729.1"/>
    </source>
</evidence>
<dbReference type="Pfam" id="PF00520">
    <property type="entry name" value="Ion_trans"/>
    <property type="match status" value="1"/>
</dbReference>
<reference evidence="5 6" key="1">
    <citation type="submission" date="2017-12" db="EMBL/GenBank/DDBJ databases">
        <title>Kangiella profundi FT102 completed genome.</title>
        <authorList>
            <person name="Xu J."/>
            <person name="Wang J."/>
            <person name="Lu Y."/>
        </authorList>
    </citation>
    <scope>NUCLEOTIDE SEQUENCE [LARGE SCALE GENOMIC DNA]</scope>
    <source>
        <strain evidence="5 6">FT102</strain>
    </source>
</reference>
<dbReference type="InterPro" id="IPR027359">
    <property type="entry name" value="Volt_channel_dom_sf"/>
</dbReference>
<dbReference type="PANTHER" id="PTHR10037:SF62">
    <property type="entry name" value="SODIUM CHANNEL PROTEIN 60E"/>
    <property type="match status" value="1"/>
</dbReference>
<organism evidence="5 6">
    <name type="scientific">Kangiella profundi</name>
    <dbReference type="NCBI Taxonomy" id="1561924"/>
    <lineage>
        <taxon>Bacteria</taxon>
        <taxon>Pseudomonadati</taxon>
        <taxon>Pseudomonadota</taxon>
        <taxon>Gammaproteobacteria</taxon>
        <taxon>Kangiellales</taxon>
        <taxon>Kangiellaceae</taxon>
        <taxon>Kangiella</taxon>
    </lineage>
</organism>
<name>A0A2K9AXZ7_9GAMM</name>
<sequence>MHARVIALVHNKWFERFIISVIVLSGILIGLETSRTLSQTHVSWIETAHAVILSIFVIEVVLKLYACAPDLKKYFRDGWNVFDFSIVVVALIPMTGQFAVIGRLLRLLRVARLISVLPELRLIVTTLIKTIPSMFHVVVLMLVLFYIYAVAGFNLFHETNPQFWGDLGTSMLTLFRIVTLEGWTQVMYLDLANHTWAWMFYVSFIVIGTFIIINLFIALVLNNLDEVKEQKKAMERSQKTEAHILNNIVLIRKQLQEIEKEMHEKQ</sequence>
<dbReference type="GO" id="GO:0005248">
    <property type="term" value="F:voltage-gated sodium channel activity"/>
    <property type="evidence" value="ECO:0007669"/>
    <property type="project" value="TreeGrafter"/>
</dbReference>
<dbReference type="Gene3D" id="1.10.287.70">
    <property type="match status" value="1"/>
</dbReference>
<evidence type="ECO:0000256" key="1">
    <source>
        <dbReference type="ARBA" id="ARBA00004141"/>
    </source>
</evidence>
<dbReference type="RefSeq" id="WP_106646583.1">
    <property type="nucleotide sequence ID" value="NZ_BMGO01000001.1"/>
</dbReference>
<keyword evidence="4" id="KW-0472">Membrane</keyword>
<dbReference type="InterPro" id="IPR005821">
    <property type="entry name" value="Ion_trans_dom"/>
</dbReference>
<keyword evidence="2" id="KW-0812">Transmembrane</keyword>
<accession>A0A2K9AXZ7</accession>
<evidence type="ECO:0000256" key="2">
    <source>
        <dbReference type="ARBA" id="ARBA00022692"/>
    </source>
</evidence>
<gene>
    <name evidence="5" type="ORF">CW740_05480</name>
</gene>
<dbReference type="Proteomes" id="UP000232693">
    <property type="component" value="Chromosome"/>
</dbReference>
<comment type="subcellular location">
    <subcellularLocation>
        <location evidence="1">Membrane</location>
        <topology evidence="1">Multi-pass membrane protein</topology>
    </subcellularLocation>
</comment>
<dbReference type="Gene3D" id="1.20.120.350">
    <property type="entry name" value="Voltage-gated potassium channels. Chain C"/>
    <property type="match status" value="1"/>
</dbReference>
<dbReference type="SUPFAM" id="SSF81324">
    <property type="entry name" value="Voltage-gated potassium channels"/>
    <property type="match status" value="1"/>
</dbReference>
<dbReference type="EMBL" id="CP025120">
    <property type="protein sequence ID" value="AUD78729.1"/>
    <property type="molecule type" value="Genomic_DNA"/>
</dbReference>
<evidence type="ECO:0000256" key="3">
    <source>
        <dbReference type="ARBA" id="ARBA00022989"/>
    </source>
</evidence>
<dbReference type="GO" id="GO:0001518">
    <property type="term" value="C:voltage-gated sodium channel complex"/>
    <property type="evidence" value="ECO:0007669"/>
    <property type="project" value="TreeGrafter"/>
</dbReference>
<dbReference type="AlphaFoldDB" id="A0A2K9AXZ7"/>
<dbReference type="PANTHER" id="PTHR10037">
    <property type="entry name" value="VOLTAGE-GATED CATION CHANNEL CALCIUM AND SODIUM"/>
    <property type="match status" value="1"/>
</dbReference>